<dbReference type="InterPro" id="IPR011990">
    <property type="entry name" value="TPR-like_helical_dom_sf"/>
</dbReference>
<dbReference type="Pfam" id="PF20431">
    <property type="entry name" value="E_motif"/>
    <property type="match status" value="1"/>
</dbReference>
<feature type="repeat" description="PPR" evidence="2">
    <location>
        <begin position="80"/>
        <end position="114"/>
    </location>
</feature>
<comment type="caution">
    <text evidence="3">The sequence shown here is derived from an EMBL/GenBank/DDBJ whole genome shotgun (WGS) entry which is preliminary data.</text>
</comment>
<dbReference type="SUPFAM" id="SSF48452">
    <property type="entry name" value="TPR-like"/>
    <property type="match status" value="1"/>
</dbReference>
<dbReference type="EMBL" id="JARPOI010000016">
    <property type="protein sequence ID" value="KAJ9147588.1"/>
    <property type="molecule type" value="Genomic_DNA"/>
</dbReference>
<dbReference type="Pfam" id="PF13041">
    <property type="entry name" value="PPR_2"/>
    <property type="match status" value="3"/>
</dbReference>
<dbReference type="Gene3D" id="1.25.40.10">
    <property type="entry name" value="Tetratricopeptide repeat domain"/>
    <property type="match status" value="3"/>
</dbReference>
<evidence type="ECO:0000313" key="4">
    <source>
        <dbReference type="Proteomes" id="UP001174677"/>
    </source>
</evidence>
<dbReference type="InterPro" id="IPR046960">
    <property type="entry name" value="PPR_At4g14850-like_plant"/>
</dbReference>
<organism evidence="3 4">
    <name type="scientific">Hevea brasiliensis</name>
    <name type="common">Para rubber tree</name>
    <name type="synonym">Siphonia brasiliensis</name>
    <dbReference type="NCBI Taxonomy" id="3981"/>
    <lineage>
        <taxon>Eukaryota</taxon>
        <taxon>Viridiplantae</taxon>
        <taxon>Streptophyta</taxon>
        <taxon>Embryophyta</taxon>
        <taxon>Tracheophyta</taxon>
        <taxon>Spermatophyta</taxon>
        <taxon>Magnoliopsida</taxon>
        <taxon>eudicotyledons</taxon>
        <taxon>Gunneridae</taxon>
        <taxon>Pentapetalae</taxon>
        <taxon>rosids</taxon>
        <taxon>fabids</taxon>
        <taxon>Malpighiales</taxon>
        <taxon>Euphorbiaceae</taxon>
        <taxon>Crotonoideae</taxon>
        <taxon>Micrandreae</taxon>
        <taxon>Hevea</taxon>
    </lineage>
</organism>
<keyword evidence="4" id="KW-1185">Reference proteome</keyword>
<dbReference type="InterPro" id="IPR002885">
    <property type="entry name" value="PPR_rpt"/>
</dbReference>
<evidence type="ECO:0000256" key="1">
    <source>
        <dbReference type="ARBA" id="ARBA00022737"/>
    </source>
</evidence>
<dbReference type="PANTHER" id="PTHR47926:SF537">
    <property type="entry name" value="PENTACOTRIPEPTIDE-REPEAT REGION OF PRORP DOMAIN-CONTAINING PROTEIN"/>
    <property type="match status" value="1"/>
</dbReference>
<evidence type="ECO:0000313" key="3">
    <source>
        <dbReference type="EMBL" id="KAJ9147588.1"/>
    </source>
</evidence>
<evidence type="ECO:0000256" key="2">
    <source>
        <dbReference type="PROSITE-ProRule" id="PRU00708"/>
    </source>
</evidence>
<keyword evidence="1" id="KW-0677">Repeat</keyword>
<protein>
    <recommendedName>
        <fullName evidence="5">Pentacotripeptide-repeat region of PRORP domain-containing protein</fullName>
    </recommendedName>
</protein>
<gene>
    <name evidence="3" type="ORF">P3X46_029732</name>
</gene>
<reference evidence="3" key="1">
    <citation type="journal article" date="2023" name="Plant Biotechnol. J.">
        <title>Chromosome-level wild Hevea brasiliensis genome provides new tools for genomic-assisted breeding and valuable loci to elevate rubber yield.</title>
        <authorList>
            <person name="Cheng H."/>
            <person name="Song X."/>
            <person name="Hu Y."/>
            <person name="Wu T."/>
            <person name="Yang Q."/>
            <person name="An Z."/>
            <person name="Feng S."/>
            <person name="Deng Z."/>
            <person name="Wu W."/>
            <person name="Zeng X."/>
            <person name="Tu M."/>
            <person name="Wang X."/>
            <person name="Huang H."/>
        </authorList>
    </citation>
    <scope>NUCLEOTIDE SEQUENCE</scope>
    <source>
        <strain evidence="3">MT/VB/25A 57/8</strain>
    </source>
</reference>
<sequence>MYPQGQQHGKPILTLAATLASMAETCQSMNSLKQIHARAILTNLHSHSVILGKMLRFIAVSPSGDLPYAHRLFDQMPQPNTFFYNTIIRGYTKSSSPSYSVHLFNQMRKNCVDPDEFTFNFLIKARSKLHKIHNLPLGMEYDEIHGTVLKHGFCSHLFVQNALIHLYAVKGSPAAAWRVFNETVGVDVISWSGLLLAHLRATELELARQVLDDMPEKDVVSWTAMVSGYSHAKRSREALDLFWKMRDAGVRPDEVTIVSVISACTNLGDVETGINVHSYIDENGFGWMVSLCNALIDMHAKCGSINRAWHVFNNMNRKSLITWNSMISACANHGYVEDAFGLFSCMLNSGVAPDRVTFLALLTAYAHKGLVDEGYRLFQSMQRDFGIEASVEHYGCVVDMLGRAGRIEEAYELIVSMPIPSNDVVWGALLAACRIYADVDMAERVVKKLLELKPHVGGYYILLRDIYVASGRTAEANDIRQAMQESGAIKNPGCSWVGA</sequence>
<feature type="repeat" description="PPR" evidence="2">
    <location>
        <begin position="218"/>
        <end position="252"/>
    </location>
</feature>
<accession>A0ABQ9KW89</accession>
<dbReference type="PANTHER" id="PTHR47926">
    <property type="entry name" value="PENTATRICOPEPTIDE REPEAT-CONTAINING PROTEIN"/>
    <property type="match status" value="1"/>
</dbReference>
<dbReference type="InterPro" id="IPR046848">
    <property type="entry name" value="E_motif"/>
</dbReference>
<proteinExistence type="predicted"/>
<dbReference type="PROSITE" id="PS51375">
    <property type="entry name" value="PPR"/>
    <property type="match status" value="4"/>
</dbReference>
<feature type="repeat" description="PPR" evidence="2">
    <location>
        <begin position="354"/>
        <end position="384"/>
    </location>
</feature>
<name>A0ABQ9KW89_HEVBR</name>
<dbReference type="NCBIfam" id="TIGR00756">
    <property type="entry name" value="PPR"/>
    <property type="match status" value="5"/>
</dbReference>
<evidence type="ECO:0008006" key="5">
    <source>
        <dbReference type="Google" id="ProtNLM"/>
    </source>
</evidence>
<dbReference type="Proteomes" id="UP001174677">
    <property type="component" value="Chromosome 16"/>
</dbReference>
<feature type="repeat" description="PPR" evidence="2">
    <location>
        <begin position="319"/>
        <end position="353"/>
    </location>
</feature>
<dbReference type="Pfam" id="PF01535">
    <property type="entry name" value="PPR"/>
    <property type="match status" value="2"/>
</dbReference>